<keyword evidence="2" id="KW-1133">Transmembrane helix</keyword>
<dbReference type="Proteomes" id="UP000654913">
    <property type="component" value="Chromosome 2"/>
</dbReference>
<dbReference type="OrthoDB" id="2439692at2759"/>
<dbReference type="PANTHER" id="PTHR38118:SF2">
    <property type="entry name" value="CDP-ALCOHOL PHOSPHATIDYLTRANSFERASE PROTEIN"/>
    <property type="match status" value="1"/>
</dbReference>
<reference evidence="5" key="2">
    <citation type="submission" date="2021-02" db="EMBL/GenBank/DDBJ databases">
        <title>Aspergillus puulaauensis MK2 genome sequence.</title>
        <authorList>
            <person name="Futagami T."/>
            <person name="Mori K."/>
            <person name="Kadooka C."/>
            <person name="Tanaka T."/>
        </authorList>
    </citation>
    <scope>NUCLEOTIDE SEQUENCE</scope>
    <source>
        <strain evidence="5">MK2</strain>
    </source>
</reference>
<reference evidence="5" key="1">
    <citation type="submission" date="2021-01" db="EMBL/GenBank/DDBJ databases">
        <authorList>
            <consortium name="Aspergillus puulaauensis MK2 genome sequencing consortium"/>
            <person name="Kazuki M."/>
            <person name="Futagami T."/>
        </authorList>
    </citation>
    <scope>NUCLEOTIDE SEQUENCE</scope>
    <source>
        <strain evidence="5">MK2</strain>
    </source>
</reference>
<protein>
    <recommendedName>
        <fullName evidence="4">DUF7707 domain-containing protein</fullName>
    </recommendedName>
</protein>
<keyword evidence="6" id="KW-1185">Reference proteome</keyword>
<dbReference type="PANTHER" id="PTHR38118">
    <property type="entry name" value="ANCHORED CELL WALL PROTEIN 11-RELATED"/>
    <property type="match status" value="1"/>
</dbReference>
<accession>A0A7R7XGV0</accession>
<feature type="transmembrane region" description="Helical" evidence="2">
    <location>
        <begin position="171"/>
        <end position="188"/>
    </location>
</feature>
<gene>
    <name evidence="5" type="ORF">APUU_21724S</name>
</gene>
<evidence type="ECO:0000256" key="2">
    <source>
        <dbReference type="SAM" id="Phobius"/>
    </source>
</evidence>
<feature type="domain" description="DUF7707" evidence="4">
    <location>
        <begin position="25"/>
        <end position="131"/>
    </location>
</feature>
<feature type="compositionally biased region" description="Low complexity" evidence="1">
    <location>
        <begin position="137"/>
        <end position="147"/>
    </location>
</feature>
<evidence type="ECO:0000259" key="4">
    <source>
        <dbReference type="Pfam" id="PF24808"/>
    </source>
</evidence>
<dbReference type="GeneID" id="64971297"/>
<keyword evidence="2" id="KW-0812">Transmembrane</keyword>
<dbReference type="RefSeq" id="XP_041553486.1">
    <property type="nucleotide sequence ID" value="XM_041700509.1"/>
</dbReference>
<feature type="region of interest" description="Disordered" evidence="1">
    <location>
        <begin position="124"/>
        <end position="156"/>
    </location>
</feature>
<dbReference type="EMBL" id="AP024444">
    <property type="protein sequence ID" value="BCS21292.1"/>
    <property type="molecule type" value="Genomic_DNA"/>
</dbReference>
<sequence>MVLLRSLIAIAAVAGVAHSQNDTSAVDSQDINTPTKQHWCLTQTESCRIICDQVTGVTGGTPDSNDCNDNTLVYSCVCSNGQSPNTSEYTQTIPYFLCTEQNNRCVNDCTQNDSSCQDKCRSSNPCGAQHPRPPNKTSTTVASTTSTLQPFTGEAGDEGGAIKPMIDLKPVYGLSIVLGGFFAGFAFLL</sequence>
<evidence type="ECO:0000313" key="6">
    <source>
        <dbReference type="Proteomes" id="UP000654913"/>
    </source>
</evidence>
<organism evidence="5 6">
    <name type="scientific">Aspergillus puulaauensis</name>
    <dbReference type="NCBI Taxonomy" id="1220207"/>
    <lineage>
        <taxon>Eukaryota</taxon>
        <taxon>Fungi</taxon>
        <taxon>Dikarya</taxon>
        <taxon>Ascomycota</taxon>
        <taxon>Pezizomycotina</taxon>
        <taxon>Eurotiomycetes</taxon>
        <taxon>Eurotiomycetidae</taxon>
        <taxon>Eurotiales</taxon>
        <taxon>Aspergillaceae</taxon>
        <taxon>Aspergillus</taxon>
    </lineage>
</organism>
<evidence type="ECO:0000256" key="1">
    <source>
        <dbReference type="SAM" id="MobiDB-lite"/>
    </source>
</evidence>
<dbReference type="Pfam" id="PF24808">
    <property type="entry name" value="DUF7707"/>
    <property type="match status" value="1"/>
</dbReference>
<keyword evidence="2" id="KW-0472">Membrane</keyword>
<feature type="signal peptide" evidence="3">
    <location>
        <begin position="1"/>
        <end position="19"/>
    </location>
</feature>
<name>A0A7R7XGV0_9EURO</name>
<dbReference type="KEGG" id="apuu:APUU_21724S"/>
<dbReference type="InterPro" id="IPR056124">
    <property type="entry name" value="DUF7707"/>
</dbReference>
<evidence type="ECO:0000313" key="5">
    <source>
        <dbReference type="EMBL" id="BCS21292.1"/>
    </source>
</evidence>
<feature type="chain" id="PRO_5030968410" description="DUF7707 domain-containing protein" evidence="3">
    <location>
        <begin position="20"/>
        <end position="189"/>
    </location>
</feature>
<evidence type="ECO:0000256" key="3">
    <source>
        <dbReference type="SAM" id="SignalP"/>
    </source>
</evidence>
<proteinExistence type="predicted"/>
<dbReference type="AlphaFoldDB" id="A0A7R7XGV0"/>
<keyword evidence="3" id="KW-0732">Signal</keyword>